<dbReference type="CDD" id="cd16428">
    <property type="entry name" value="TcpC_C"/>
    <property type="match status" value="1"/>
</dbReference>
<evidence type="ECO:0000313" key="2">
    <source>
        <dbReference type="EMBL" id="SEN55229.1"/>
    </source>
</evidence>
<reference evidence="2 3" key="1">
    <citation type="submission" date="2016-10" db="EMBL/GenBank/DDBJ databases">
        <authorList>
            <person name="de Groot N.N."/>
        </authorList>
    </citation>
    <scope>NUCLEOTIDE SEQUENCE [LARGE SCALE GENOMIC DNA]</scope>
    <source>
        <strain evidence="2 3">DSM 46701</strain>
    </source>
</reference>
<evidence type="ECO:0000313" key="3">
    <source>
        <dbReference type="Proteomes" id="UP000199695"/>
    </source>
</evidence>
<dbReference type="CDD" id="cd16386">
    <property type="entry name" value="TcpC_N"/>
    <property type="match status" value="1"/>
</dbReference>
<dbReference type="InterPro" id="IPR035628">
    <property type="entry name" value="TcpC_C"/>
</dbReference>
<gene>
    <name evidence="2" type="ORF">SAMN05444955_11420</name>
</gene>
<sequence length="300" mass="34587">MERSTIRRRVLRIGFWGLILYTALSTTLVWAIQLGMIPIPERPKVVAEQPEQKTEGSALSETAFTEQFVREYLLWTQGMEESRAERLKPFWKPRMDVQGGLDFKRSGWNSYAQHVNVWEIRERKDGSGIKDVTVFAETILTRADNQKEQKRVDRYLIVPIKKAGSSYLVVEVPHLIAPPVASVPDEPETEEKKGESVSEEVRGQIEQFMKSFWKVYTTGEPQEIAYFRKDNQPHSGLAGILSFMEMKNLSVYQEGQEVRAECDVLLEDLASGAHVTYHYTFYLVQDGDRWYVVRMGQGEE</sequence>
<protein>
    <submittedName>
        <fullName evidence="2">Conjugative transposon protein TcpC</fullName>
    </submittedName>
</protein>
<dbReference type="InterPro" id="IPR024735">
    <property type="entry name" value="TcpC"/>
</dbReference>
<dbReference type="Proteomes" id="UP000199695">
    <property type="component" value="Unassembled WGS sequence"/>
</dbReference>
<evidence type="ECO:0000256" key="1">
    <source>
        <dbReference type="SAM" id="MobiDB-lite"/>
    </source>
</evidence>
<keyword evidence="3" id="KW-1185">Reference proteome</keyword>
<dbReference type="EMBL" id="FOCQ01000014">
    <property type="protein sequence ID" value="SEN55229.1"/>
    <property type="molecule type" value="Genomic_DNA"/>
</dbReference>
<accession>A0A1H8HGR5</accession>
<organism evidence="2 3">
    <name type="scientific">Lihuaxuella thermophila</name>
    <dbReference type="NCBI Taxonomy" id="1173111"/>
    <lineage>
        <taxon>Bacteria</taxon>
        <taxon>Bacillati</taxon>
        <taxon>Bacillota</taxon>
        <taxon>Bacilli</taxon>
        <taxon>Bacillales</taxon>
        <taxon>Thermoactinomycetaceae</taxon>
        <taxon>Lihuaxuella</taxon>
    </lineage>
</organism>
<feature type="compositionally biased region" description="Basic and acidic residues" evidence="1">
    <location>
        <begin position="190"/>
        <end position="200"/>
    </location>
</feature>
<feature type="region of interest" description="Disordered" evidence="1">
    <location>
        <begin position="179"/>
        <end position="200"/>
    </location>
</feature>
<proteinExistence type="predicted"/>
<dbReference type="AlphaFoldDB" id="A0A1H8HGR5"/>
<dbReference type="STRING" id="1173111.SAMN05444955_11420"/>
<dbReference type="Gene3D" id="3.10.450.540">
    <property type="match status" value="2"/>
</dbReference>
<name>A0A1H8HGR5_9BACL</name>
<dbReference type="RefSeq" id="WP_170839962.1">
    <property type="nucleotide sequence ID" value="NZ_FOCQ01000014.1"/>
</dbReference>
<dbReference type="Pfam" id="PF12642">
    <property type="entry name" value="TpcC"/>
    <property type="match status" value="1"/>
</dbReference>